<name>A0A840VHP8_9ACTN</name>
<dbReference type="InterPro" id="IPR012291">
    <property type="entry name" value="CBM2_carb-bd_dom_sf"/>
</dbReference>
<accession>A0A840VHP8</accession>
<protein>
    <recommendedName>
        <fullName evidence="3">CBM2 domain-containing protein</fullName>
    </recommendedName>
</protein>
<dbReference type="EMBL" id="JACHDP010000001">
    <property type="protein sequence ID" value="MBB5476392.1"/>
    <property type="molecule type" value="Genomic_DNA"/>
</dbReference>
<sequence length="235" mass="23703">MSGMRRAPRLPHGPAAIVSSPWIVVGAGVVVMVVLLFVALGAYRGRSPAPDGAPVPPALPLPSAVVAPSAPTSVSAPASSPAPVLPGLSGRASGLPPSAVAGSRSPSGSPSVVPTGGPTVTRSPSRAPQGRPAMSGRYRVVQSFDGGFIGEVSMVNTSAESRGWTVALEFSGGRLVTTWVEGVPQGTVRHAGSSFTYVSGVDVRPGGSVSLRFHLERTSSTPRACTVDGLRCSGF</sequence>
<dbReference type="SUPFAM" id="SSF49384">
    <property type="entry name" value="Carbohydrate-binding domain"/>
    <property type="match status" value="1"/>
</dbReference>
<evidence type="ECO:0000256" key="2">
    <source>
        <dbReference type="SAM" id="Phobius"/>
    </source>
</evidence>
<gene>
    <name evidence="4" type="ORF">HNR20_000897</name>
</gene>
<evidence type="ECO:0000313" key="4">
    <source>
        <dbReference type="EMBL" id="MBB5476392.1"/>
    </source>
</evidence>
<dbReference type="GO" id="GO:0004553">
    <property type="term" value="F:hydrolase activity, hydrolyzing O-glycosyl compounds"/>
    <property type="evidence" value="ECO:0007669"/>
    <property type="project" value="InterPro"/>
</dbReference>
<dbReference type="GO" id="GO:0030247">
    <property type="term" value="F:polysaccharide binding"/>
    <property type="evidence" value="ECO:0007669"/>
    <property type="project" value="InterPro"/>
</dbReference>
<feature type="region of interest" description="Disordered" evidence="1">
    <location>
        <begin position="70"/>
        <end position="136"/>
    </location>
</feature>
<feature type="transmembrane region" description="Helical" evidence="2">
    <location>
        <begin position="20"/>
        <end position="43"/>
    </location>
</feature>
<keyword evidence="2" id="KW-1133">Transmembrane helix</keyword>
<dbReference type="GO" id="GO:0005975">
    <property type="term" value="P:carbohydrate metabolic process"/>
    <property type="evidence" value="ECO:0007669"/>
    <property type="project" value="InterPro"/>
</dbReference>
<keyword evidence="5" id="KW-1185">Reference proteome</keyword>
<evidence type="ECO:0000256" key="1">
    <source>
        <dbReference type="SAM" id="MobiDB-lite"/>
    </source>
</evidence>
<keyword evidence="2" id="KW-0472">Membrane</keyword>
<dbReference type="Gene3D" id="2.60.40.290">
    <property type="match status" value="1"/>
</dbReference>
<dbReference type="InterPro" id="IPR001919">
    <property type="entry name" value="CBD2"/>
</dbReference>
<dbReference type="Proteomes" id="UP000586947">
    <property type="component" value="Unassembled WGS sequence"/>
</dbReference>
<evidence type="ECO:0000259" key="3">
    <source>
        <dbReference type="SMART" id="SM00637"/>
    </source>
</evidence>
<dbReference type="AlphaFoldDB" id="A0A840VHP8"/>
<evidence type="ECO:0000313" key="5">
    <source>
        <dbReference type="Proteomes" id="UP000586947"/>
    </source>
</evidence>
<keyword evidence="2" id="KW-0812">Transmembrane</keyword>
<dbReference type="InterPro" id="IPR008965">
    <property type="entry name" value="CBM2/CBM3_carb-bd_dom_sf"/>
</dbReference>
<dbReference type="RefSeq" id="WP_229687183.1">
    <property type="nucleotide sequence ID" value="NZ_BMNF01000003.1"/>
</dbReference>
<dbReference type="Pfam" id="PF00553">
    <property type="entry name" value="CBM_2"/>
    <property type="match status" value="1"/>
</dbReference>
<feature type="domain" description="CBM2" evidence="3">
    <location>
        <begin position="134"/>
        <end position="232"/>
    </location>
</feature>
<dbReference type="SMART" id="SM00637">
    <property type="entry name" value="CBD_II"/>
    <property type="match status" value="1"/>
</dbReference>
<proteinExistence type="predicted"/>
<reference evidence="4 5" key="1">
    <citation type="submission" date="2020-08" db="EMBL/GenBank/DDBJ databases">
        <title>Sequencing the genomes of 1000 actinobacteria strains.</title>
        <authorList>
            <person name="Klenk H.-P."/>
        </authorList>
    </citation>
    <scope>NUCLEOTIDE SEQUENCE [LARGE SCALE GENOMIC DNA]</scope>
    <source>
        <strain evidence="4 5">DSM 103125</strain>
    </source>
</reference>
<organism evidence="4 5">
    <name type="scientific">Micromonospora parathelypteridis</name>
    <dbReference type="NCBI Taxonomy" id="1839617"/>
    <lineage>
        <taxon>Bacteria</taxon>
        <taxon>Bacillati</taxon>
        <taxon>Actinomycetota</taxon>
        <taxon>Actinomycetes</taxon>
        <taxon>Micromonosporales</taxon>
        <taxon>Micromonosporaceae</taxon>
        <taxon>Micromonospora</taxon>
    </lineage>
</organism>
<comment type="caution">
    <text evidence="4">The sequence shown here is derived from an EMBL/GenBank/DDBJ whole genome shotgun (WGS) entry which is preliminary data.</text>
</comment>
<feature type="compositionally biased region" description="Low complexity" evidence="1">
    <location>
        <begin position="70"/>
        <end position="125"/>
    </location>
</feature>